<gene>
    <name evidence="1" type="ORF">T4B_11141</name>
</gene>
<reference evidence="1 2" key="1">
    <citation type="submission" date="2015-01" db="EMBL/GenBank/DDBJ databases">
        <title>Evolution of Trichinella species and genotypes.</title>
        <authorList>
            <person name="Korhonen P.K."/>
            <person name="Edoardo P."/>
            <person name="Giuseppe L.R."/>
            <person name="Gasser R.B."/>
        </authorList>
    </citation>
    <scope>NUCLEOTIDE SEQUENCE [LARGE SCALE GENOMIC DNA]</scope>
    <source>
        <strain evidence="1">ISS588</strain>
    </source>
</reference>
<dbReference type="AlphaFoldDB" id="A0A0V1GQQ5"/>
<proteinExistence type="predicted"/>
<keyword evidence="2" id="KW-1185">Reference proteome</keyword>
<comment type="caution">
    <text evidence="1">The sequence shown here is derived from an EMBL/GenBank/DDBJ whole genome shotgun (WGS) entry which is preliminary data.</text>
</comment>
<dbReference type="EMBL" id="JYDS01000867">
    <property type="protein sequence ID" value="KRZ00323.1"/>
    <property type="molecule type" value="Genomic_DNA"/>
</dbReference>
<protein>
    <submittedName>
        <fullName evidence="1">Uncharacterized protein</fullName>
    </submittedName>
</protein>
<evidence type="ECO:0000313" key="1">
    <source>
        <dbReference type="EMBL" id="KRZ00323.1"/>
    </source>
</evidence>
<organism evidence="1 2">
    <name type="scientific">Trichinella pseudospiralis</name>
    <name type="common">Parasitic roundworm</name>
    <dbReference type="NCBI Taxonomy" id="6337"/>
    <lineage>
        <taxon>Eukaryota</taxon>
        <taxon>Metazoa</taxon>
        <taxon>Ecdysozoa</taxon>
        <taxon>Nematoda</taxon>
        <taxon>Enoplea</taxon>
        <taxon>Dorylaimia</taxon>
        <taxon>Trichinellida</taxon>
        <taxon>Trichinellidae</taxon>
        <taxon>Trichinella</taxon>
    </lineage>
</organism>
<accession>A0A0V1GQQ5</accession>
<sequence length="88" mass="9902">MPLKMQVPFLIDVILPIASHKISISITSNDGSNTTTIGIPFYYPLSYESLRLPFVIASLNVERLYIGMLNKLINQEIHTTVTNIPLEK</sequence>
<dbReference type="Proteomes" id="UP000054805">
    <property type="component" value="Unassembled WGS sequence"/>
</dbReference>
<name>A0A0V1GQQ5_TRIPS</name>
<evidence type="ECO:0000313" key="2">
    <source>
        <dbReference type="Proteomes" id="UP000054805"/>
    </source>
</evidence>